<dbReference type="PANTHER" id="PTHR45755">
    <property type="match status" value="1"/>
</dbReference>
<feature type="domain" description="Cation efflux protein transmembrane" evidence="10">
    <location>
        <begin position="185"/>
        <end position="447"/>
    </location>
</feature>
<evidence type="ECO:0000256" key="8">
    <source>
        <dbReference type="RuleBase" id="RU369017"/>
    </source>
</evidence>
<feature type="compositionally biased region" description="Polar residues" evidence="9">
    <location>
        <begin position="39"/>
        <end position="55"/>
    </location>
</feature>
<proteinExistence type="inferred from homology"/>
<feature type="transmembrane region" description="Helical" evidence="8">
    <location>
        <begin position="421"/>
        <end position="439"/>
    </location>
</feature>
<comment type="similarity">
    <text evidence="2 8">Belongs to the cation diffusion facilitator (CDF) transporter (TC 2.A.4) family. SLC30A subfamily.</text>
</comment>
<comment type="caution">
    <text evidence="11">The sequence shown here is derived from an EMBL/GenBank/DDBJ whole genome shotgun (WGS) entry which is preliminary data.</text>
</comment>
<feature type="compositionally biased region" description="Basic residues" evidence="9">
    <location>
        <begin position="14"/>
        <end position="28"/>
    </location>
</feature>
<comment type="function">
    <text evidence="8">Functions as a zinc transporter.</text>
</comment>
<keyword evidence="6 8" id="KW-0406">Ion transport</keyword>
<dbReference type="GO" id="GO:0005794">
    <property type="term" value="C:Golgi apparatus"/>
    <property type="evidence" value="ECO:0007669"/>
    <property type="project" value="TreeGrafter"/>
</dbReference>
<evidence type="ECO:0000256" key="3">
    <source>
        <dbReference type="ARBA" id="ARBA00022448"/>
    </source>
</evidence>
<gene>
    <name evidence="11" type="ORF">BP5796_01267</name>
</gene>
<feature type="compositionally biased region" description="Low complexity" evidence="9">
    <location>
        <begin position="29"/>
        <end position="38"/>
    </location>
</feature>
<dbReference type="Pfam" id="PF01545">
    <property type="entry name" value="Cation_efflux"/>
    <property type="match status" value="1"/>
</dbReference>
<dbReference type="PANTHER" id="PTHR45755:SF4">
    <property type="entry name" value="ZINC TRANSPORTER 7"/>
    <property type="match status" value="1"/>
</dbReference>
<feature type="transmembrane region" description="Helical" evidence="8">
    <location>
        <begin position="255"/>
        <end position="274"/>
    </location>
</feature>
<dbReference type="GO" id="GO:0031410">
    <property type="term" value="C:cytoplasmic vesicle"/>
    <property type="evidence" value="ECO:0007669"/>
    <property type="project" value="TreeGrafter"/>
</dbReference>
<dbReference type="GO" id="GO:0006882">
    <property type="term" value="P:intracellular zinc ion homeostasis"/>
    <property type="evidence" value="ECO:0007669"/>
    <property type="project" value="InterPro"/>
</dbReference>
<dbReference type="AlphaFoldDB" id="A0A3D8SZX3"/>
<evidence type="ECO:0000259" key="10">
    <source>
        <dbReference type="Pfam" id="PF01545"/>
    </source>
</evidence>
<keyword evidence="3 8" id="KW-0813">Transport</keyword>
<dbReference type="OrthoDB" id="78669at2759"/>
<dbReference type="SUPFAM" id="SSF161111">
    <property type="entry name" value="Cation efflux protein transmembrane domain-like"/>
    <property type="match status" value="1"/>
</dbReference>
<organism evidence="11 12">
    <name type="scientific">Coleophoma crateriformis</name>
    <dbReference type="NCBI Taxonomy" id="565419"/>
    <lineage>
        <taxon>Eukaryota</taxon>
        <taxon>Fungi</taxon>
        <taxon>Dikarya</taxon>
        <taxon>Ascomycota</taxon>
        <taxon>Pezizomycotina</taxon>
        <taxon>Leotiomycetes</taxon>
        <taxon>Helotiales</taxon>
        <taxon>Dermateaceae</taxon>
        <taxon>Coleophoma</taxon>
    </lineage>
</organism>
<feature type="transmembrane region" description="Helical" evidence="8">
    <location>
        <begin position="286"/>
        <end position="307"/>
    </location>
</feature>
<keyword evidence="7 8" id="KW-0472">Membrane</keyword>
<feature type="region of interest" description="Disordered" evidence="9">
    <location>
        <begin position="1"/>
        <end position="154"/>
    </location>
</feature>
<keyword evidence="8" id="KW-0256">Endoplasmic reticulum</keyword>
<feature type="transmembrane region" description="Helical" evidence="8">
    <location>
        <begin position="216"/>
        <end position="234"/>
    </location>
</feature>
<evidence type="ECO:0000313" key="11">
    <source>
        <dbReference type="EMBL" id="RDW91873.1"/>
    </source>
</evidence>
<evidence type="ECO:0000256" key="7">
    <source>
        <dbReference type="ARBA" id="ARBA00023136"/>
    </source>
</evidence>
<dbReference type="NCBIfam" id="TIGR01297">
    <property type="entry name" value="CDF"/>
    <property type="match status" value="1"/>
</dbReference>
<dbReference type="GO" id="GO:1904257">
    <property type="term" value="P:zinc ion import into Golgi lumen"/>
    <property type="evidence" value="ECO:0007669"/>
    <property type="project" value="TreeGrafter"/>
</dbReference>
<feature type="transmembrane region" description="Helical" evidence="8">
    <location>
        <begin position="390"/>
        <end position="415"/>
    </location>
</feature>
<feature type="region of interest" description="Disordered" evidence="9">
    <location>
        <begin position="314"/>
        <end position="361"/>
    </location>
</feature>
<dbReference type="Proteomes" id="UP000256328">
    <property type="component" value="Unassembled WGS sequence"/>
</dbReference>
<evidence type="ECO:0000256" key="2">
    <source>
        <dbReference type="ARBA" id="ARBA00008873"/>
    </source>
</evidence>
<dbReference type="Gene3D" id="1.20.1510.10">
    <property type="entry name" value="Cation efflux protein transmembrane domain"/>
    <property type="match status" value="1"/>
</dbReference>
<comment type="subcellular location">
    <subcellularLocation>
        <location evidence="8">Endoplasmic reticulum membrane</location>
        <topology evidence="8">Multi-pass membrane protein</topology>
    </subcellularLocation>
    <subcellularLocation>
        <location evidence="1">Membrane</location>
        <topology evidence="1">Multi-pass membrane protein</topology>
    </subcellularLocation>
</comment>
<feature type="compositionally biased region" description="Basic and acidic residues" evidence="9">
    <location>
        <begin position="336"/>
        <end position="358"/>
    </location>
</feature>
<feature type="compositionally biased region" description="Low complexity" evidence="9">
    <location>
        <begin position="79"/>
        <end position="94"/>
    </location>
</feature>
<accession>A0A3D8SZX3</accession>
<feature type="compositionally biased region" description="Basic residues" evidence="9">
    <location>
        <begin position="320"/>
        <end position="335"/>
    </location>
</feature>
<dbReference type="GO" id="GO:0005789">
    <property type="term" value="C:endoplasmic reticulum membrane"/>
    <property type="evidence" value="ECO:0007669"/>
    <property type="project" value="UniProtKB-SubCell"/>
</dbReference>
<evidence type="ECO:0000256" key="1">
    <source>
        <dbReference type="ARBA" id="ARBA00004141"/>
    </source>
</evidence>
<dbReference type="GO" id="GO:0005385">
    <property type="term" value="F:zinc ion transmembrane transporter activity"/>
    <property type="evidence" value="ECO:0007669"/>
    <property type="project" value="UniProtKB-UniRule"/>
</dbReference>
<keyword evidence="12" id="KW-1185">Reference proteome</keyword>
<dbReference type="InterPro" id="IPR027469">
    <property type="entry name" value="Cation_efflux_TMD_sf"/>
</dbReference>
<dbReference type="InterPro" id="IPR045316">
    <property type="entry name" value="Msc2-like"/>
</dbReference>
<feature type="compositionally biased region" description="Basic and acidic residues" evidence="9">
    <location>
        <begin position="60"/>
        <end position="75"/>
    </location>
</feature>
<feature type="transmembrane region" description="Helical" evidence="8">
    <location>
        <begin position="185"/>
        <end position="204"/>
    </location>
</feature>
<evidence type="ECO:0000256" key="9">
    <source>
        <dbReference type="SAM" id="MobiDB-lite"/>
    </source>
</evidence>
<evidence type="ECO:0000313" key="12">
    <source>
        <dbReference type="Proteomes" id="UP000256328"/>
    </source>
</evidence>
<keyword evidence="5 8" id="KW-1133">Transmembrane helix</keyword>
<protein>
    <recommendedName>
        <fullName evidence="8">Zinc transporter</fullName>
    </recommendedName>
</protein>
<dbReference type="EMBL" id="PDLN01000002">
    <property type="protein sequence ID" value="RDW91873.1"/>
    <property type="molecule type" value="Genomic_DNA"/>
</dbReference>
<evidence type="ECO:0000256" key="5">
    <source>
        <dbReference type="ARBA" id="ARBA00022989"/>
    </source>
</evidence>
<keyword evidence="4 8" id="KW-0812">Transmembrane</keyword>
<feature type="compositionally biased region" description="Basic and acidic residues" evidence="9">
    <location>
        <begin position="135"/>
        <end position="149"/>
    </location>
</feature>
<feature type="compositionally biased region" description="Basic and acidic residues" evidence="9">
    <location>
        <begin position="106"/>
        <end position="118"/>
    </location>
</feature>
<dbReference type="InterPro" id="IPR002524">
    <property type="entry name" value="Cation_efflux"/>
</dbReference>
<evidence type="ECO:0000256" key="4">
    <source>
        <dbReference type="ARBA" id="ARBA00022692"/>
    </source>
</evidence>
<evidence type="ECO:0000256" key="6">
    <source>
        <dbReference type="ARBA" id="ARBA00023065"/>
    </source>
</evidence>
<sequence>MASSYALPGASMTHSHHGHVHPHSHSHTHSASPHRPASFASNTPRALRTGSTTGSLHAHAHTDSHSTLHPHDQNHNTHSPSSEDSNSSGNGSNEWQGNPDPFAAQRESDAQKHAHSPDEPPASNGTAHDHHHIHNHGDDHKHDHSDHSHGTGAETRSRFTSAILPFVTGYPLLHTILTEKDSRRIFYFMSLNFAFMMVQAFYGFVTDSLGLLSDSIHMLFDCLALAVGLFAAVASKWPPSKRFPYGLGKIESLSGFGNGVFLILISIEIMIEAVERLSEGRETKRLMELFVVSSLGLLVNLVGMACFGHHGHAGHDHGGHSHGHSHSHSHGHSHSHSHEKSHSHSHDHDSGNHEHDHSAATLPLGESKPAAAHSHGGHSHSHDNENMRGIFLHILADTMGSAAVIVSTMLIYFVGWSGWDPLASAIIAILIFLSSIPLVTSSAKKLLLTVPDDTEYTLRETLAAVSGLRGVASYTVPRFWLGDKVGENDSEHVLGVIHICATRGSDLEDVRTRTRTLLLAHGVDAVVQVEAFGESGCWCGSNGNGNGHMRRPSRLSG</sequence>
<reference evidence="11 12" key="1">
    <citation type="journal article" date="2018" name="IMA Fungus">
        <title>IMA Genome-F 9: Draft genome sequence of Annulohypoxylon stygium, Aspergillus mulundensis, Berkeleyomyces basicola (syn. Thielaviopsis basicola), Ceratocystis smalleyi, two Cercospora beticola strains, Coleophoma cylindrospora, Fusarium fracticaudum, Phialophora cf. hyalina, and Morchella septimelata.</title>
        <authorList>
            <person name="Wingfield B.D."/>
            <person name="Bills G.F."/>
            <person name="Dong Y."/>
            <person name="Huang W."/>
            <person name="Nel W.J."/>
            <person name="Swalarsk-Parry B.S."/>
            <person name="Vaghefi N."/>
            <person name="Wilken P.M."/>
            <person name="An Z."/>
            <person name="de Beer Z.W."/>
            <person name="De Vos L."/>
            <person name="Chen L."/>
            <person name="Duong T.A."/>
            <person name="Gao Y."/>
            <person name="Hammerbacher A."/>
            <person name="Kikkert J.R."/>
            <person name="Li Y."/>
            <person name="Li H."/>
            <person name="Li K."/>
            <person name="Li Q."/>
            <person name="Liu X."/>
            <person name="Ma X."/>
            <person name="Naidoo K."/>
            <person name="Pethybridge S.J."/>
            <person name="Sun J."/>
            <person name="Steenkamp E.T."/>
            <person name="van der Nest M.A."/>
            <person name="van Wyk S."/>
            <person name="Wingfield M.J."/>
            <person name="Xiong C."/>
            <person name="Yue Q."/>
            <person name="Zhang X."/>
        </authorList>
    </citation>
    <scope>NUCLEOTIDE SEQUENCE [LARGE SCALE GENOMIC DNA]</scope>
    <source>
        <strain evidence="11 12">BP5796</strain>
    </source>
</reference>
<dbReference type="InterPro" id="IPR058533">
    <property type="entry name" value="Cation_efflux_TM"/>
</dbReference>
<name>A0A3D8SZX3_9HELO</name>